<dbReference type="SUPFAM" id="SSF56601">
    <property type="entry name" value="beta-lactamase/transpeptidase-like"/>
    <property type="match status" value="1"/>
</dbReference>
<evidence type="ECO:0000259" key="1">
    <source>
        <dbReference type="Pfam" id="PF00144"/>
    </source>
</evidence>
<keyword evidence="2" id="KW-0378">Hydrolase</keyword>
<dbReference type="InterPro" id="IPR001466">
    <property type="entry name" value="Beta-lactam-related"/>
</dbReference>
<keyword evidence="3" id="KW-1185">Reference proteome</keyword>
<organism evidence="2 3">
    <name type="scientific">Actinomycetospora flava</name>
    <dbReference type="NCBI Taxonomy" id="3129232"/>
    <lineage>
        <taxon>Bacteria</taxon>
        <taxon>Bacillati</taxon>
        <taxon>Actinomycetota</taxon>
        <taxon>Actinomycetes</taxon>
        <taxon>Pseudonocardiales</taxon>
        <taxon>Pseudonocardiaceae</taxon>
        <taxon>Actinomycetospora</taxon>
    </lineage>
</organism>
<accession>A0ABU8LYK4</accession>
<feature type="domain" description="Beta-lactamase-related" evidence="1">
    <location>
        <begin position="11"/>
        <end position="367"/>
    </location>
</feature>
<dbReference type="Proteomes" id="UP001369736">
    <property type="component" value="Unassembled WGS sequence"/>
</dbReference>
<dbReference type="PANTHER" id="PTHR43283">
    <property type="entry name" value="BETA-LACTAMASE-RELATED"/>
    <property type="match status" value="1"/>
</dbReference>
<name>A0ABU8LYK4_9PSEU</name>
<dbReference type="InterPro" id="IPR012338">
    <property type="entry name" value="Beta-lactam/transpept-like"/>
</dbReference>
<sequence>MQADEVLAGVAPHVDAGAVPGAIVGVRHHGVTSLAAAGATEPGGDVPLRADAVVRLSSNAKPLVAALALCLVADGLLALDEPIDRLVPELADRRVLVRLDGTETVPAARPITVEDLLTMRMGFGFVVDEGPCPTFDRAVALGLGFGPPDPHGLPGPDEWVARLADLPLLDQPGAAWRYELSFAVLGVVLARAAGRPLGEVLTARILAPLGMDATGFCADPSRLVPAYARGDDGGLVVFDGVADSRWLAPPAFPDARGGLAGTAEDLLRFAGMLLEGGGGLLDPAAVTAMTSDRLTPAQRAAPGAAPFLDGGGWGLGLGVTASAAGPRYGWAGGLGTLWYSWPEHDLAAVLVTQVLPPTGSVFAAFTRTVEDALV</sequence>
<dbReference type="Gene3D" id="3.40.710.10">
    <property type="entry name" value="DD-peptidase/beta-lactamase superfamily"/>
    <property type="match status" value="1"/>
</dbReference>
<comment type="caution">
    <text evidence="2">The sequence shown here is derived from an EMBL/GenBank/DDBJ whole genome shotgun (WGS) entry which is preliminary data.</text>
</comment>
<dbReference type="InterPro" id="IPR050789">
    <property type="entry name" value="Diverse_Enzym_Activities"/>
</dbReference>
<dbReference type="EMBL" id="JBBEGM010000001">
    <property type="protein sequence ID" value="MEJ2860214.1"/>
    <property type="molecule type" value="Genomic_DNA"/>
</dbReference>
<dbReference type="PANTHER" id="PTHR43283:SF3">
    <property type="entry name" value="BETA-LACTAMASE FAMILY PROTEIN (AFU_ORTHOLOGUE AFUA_5G07500)"/>
    <property type="match status" value="1"/>
</dbReference>
<protein>
    <submittedName>
        <fullName evidence="2">Serine hydrolase domain-containing protein</fullName>
        <ecNumber evidence="2">3.1.1.103</ecNumber>
    </submittedName>
</protein>
<dbReference type="RefSeq" id="WP_337699551.1">
    <property type="nucleotide sequence ID" value="NZ_JBBEGM010000001.1"/>
</dbReference>
<dbReference type="Pfam" id="PF00144">
    <property type="entry name" value="Beta-lactamase"/>
    <property type="match status" value="1"/>
</dbReference>
<evidence type="ECO:0000313" key="2">
    <source>
        <dbReference type="EMBL" id="MEJ2860214.1"/>
    </source>
</evidence>
<reference evidence="2 3" key="1">
    <citation type="submission" date="2024-03" db="EMBL/GenBank/DDBJ databases">
        <title>Actinomycetospora sp. OC33-EN07, a novel actinomycete isolated from wild orchid (Aerides multiflora).</title>
        <authorList>
            <person name="Suriyachadkun C."/>
        </authorList>
    </citation>
    <scope>NUCLEOTIDE SEQUENCE [LARGE SCALE GENOMIC DNA]</scope>
    <source>
        <strain evidence="2 3">OC33-EN07</strain>
    </source>
</reference>
<proteinExistence type="predicted"/>
<dbReference type="EC" id="3.1.1.103" evidence="2"/>
<dbReference type="GO" id="GO:0016787">
    <property type="term" value="F:hydrolase activity"/>
    <property type="evidence" value="ECO:0007669"/>
    <property type="project" value="UniProtKB-KW"/>
</dbReference>
<gene>
    <name evidence="2" type="ORF">WCD58_03550</name>
</gene>
<evidence type="ECO:0000313" key="3">
    <source>
        <dbReference type="Proteomes" id="UP001369736"/>
    </source>
</evidence>